<dbReference type="PANTHER" id="PTHR32071:SF117">
    <property type="entry name" value="PTS-DEPENDENT DIHYDROXYACETONE KINASE OPERON REGULATORY PROTEIN-RELATED"/>
    <property type="match status" value="1"/>
</dbReference>
<evidence type="ECO:0000256" key="2">
    <source>
        <dbReference type="ARBA" id="ARBA00022840"/>
    </source>
</evidence>
<proteinExistence type="predicted"/>
<dbReference type="GO" id="GO:0003677">
    <property type="term" value="F:DNA binding"/>
    <property type="evidence" value="ECO:0007669"/>
    <property type="project" value="UniProtKB-KW"/>
</dbReference>
<dbReference type="Pfam" id="PF00158">
    <property type="entry name" value="Sigma54_activat"/>
    <property type="match status" value="1"/>
</dbReference>
<evidence type="ECO:0000256" key="3">
    <source>
        <dbReference type="ARBA" id="ARBA00023125"/>
    </source>
</evidence>
<keyword evidence="3" id="KW-0238">DNA-binding</keyword>
<keyword evidence="2" id="KW-0067">ATP-binding</keyword>
<dbReference type="PROSITE" id="PS00675">
    <property type="entry name" value="SIGMA54_INTERACT_1"/>
    <property type="match status" value="1"/>
</dbReference>
<feature type="domain" description="Response regulatory" evidence="5">
    <location>
        <begin position="3"/>
        <end position="117"/>
    </location>
</feature>
<keyword evidence="1" id="KW-0547">Nucleotide-binding</keyword>
<dbReference type="InterPro" id="IPR027417">
    <property type="entry name" value="P-loop_NTPase"/>
</dbReference>
<dbReference type="Gene3D" id="3.40.50.300">
    <property type="entry name" value="P-loop containing nucleotide triphosphate hydrolases"/>
    <property type="match status" value="1"/>
</dbReference>
<evidence type="ECO:0000313" key="7">
    <source>
        <dbReference type="Proteomes" id="UP000051096"/>
    </source>
</evidence>
<dbReference type="Pfam" id="PF00072">
    <property type="entry name" value="Response_reg"/>
    <property type="match status" value="1"/>
</dbReference>
<dbReference type="InterPro" id="IPR001789">
    <property type="entry name" value="Sig_transdc_resp-reg_receiver"/>
</dbReference>
<dbReference type="GO" id="GO:0000160">
    <property type="term" value="P:phosphorelay signal transduction system"/>
    <property type="evidence" value="ECO:0007669"/>
    <property type="project" value="InterPro"/>
</dbReference>
<organism evidence="6 7">
    <name type="scientific">candidate division WOR_3 bacterium SM23_60</name>
    <dbReference type="NCBI Taxonomy" id="1703780"/>
    <lineage>
        <taxon>Bacteria</taxon>
        <taxon>Bacteria division WOR-3</taxon>
    </lineage>
</organism>
<dbReference type="PANTHER" id="PTHR32071">
    <property type="entry name" value="TRANSCRIPTIONAL REGULATORY PROTEIN"/>
    <property type="match status" value="1"/>
</dbReference>
<evidence type="ECO:0000313" key="6">
    <source>
        <dbReference type="EMBL" id="KPK71123.1"/>
    </source>
</evidence>
<dbReference type="SUPFAM" id="SSF52172">
    <property type="entry name" value="CheY-like"/>
    <property type="match status" value="1"/>
</dbReference>
<accession>A0A0S8GDD1</accession>
<dbReference type="SMART" id="SM00448">
    <property type="entry name" value="REC"/>
    <property type="match status" value="1"/>
</dbReference>
<dbReference type="Proteomes" id="UP000051096">
    <property type="component" value="Unassembled WGS sequence"/>
</dbReference>
<sequence>MAEILITEDKASFGEMLKGNLEDAGISVYLVRRGREAIQFFRKEKVEIALLDLKLPDIDGIDLLRELKKFETDTTFIIMTAYGTIERAVEAMKLGADEFLTKPFDIDELIAKLTKILNERRLFYENILLKDEAARLHGMPEIIGKSTAIKKAAELLRKAAPTDTTVLLLGESGTGKELFARACH</sequence>
<feature type="non-terminal residue" evidence="6">
    <location>
        <position position="184"/>
    </location>
</feature>
<dbReference type="PROSITE" id="PS50110">
    <property type="entry name" value="RESPONSE_REGULATORY"/>
    <property type="match status" value="1"/>
</dbReference>
<dbReference type="InterPro" id="IPR011006">
    <property type="entry name" value="CheY-like_superfamily"/>
</dbReference>
<reference evidence="6 7" key="1">
    <citation type="journal article" date="2015" name="Microbiome">
        <title>Genomic resolution of linkages in carbon, nitrogen, and sulfur cycling among widespread estuary sediment bacteria.</title>
        <authorList>
            <person name="Baker B.J."/>
            <person name="Lazar C.S."/>
            <person name="Teske A.P."/>
            <person name="Dick G.J."/>
        </authorList>
    </citation>
    <scope>NUCLEOTIDE SEQUENCE [LARGE SCALE GENOMIC DNA]</scope>
    <source>
        <strain evidence="6">SM23_60</strain>
    </source>
</reference>
<protein>
    <recommendedName>
        <fullName evidence="5">Response regulatory domain-containing protein</fullName>
    </recommendedName>
</protein>
<dbReference type="Gene3D" id="3.40.50.2300">
    <property type="match status" value="1"/>
</dbReference>
<gene>
    <name evidence="6" type="ORF">AMJ87_07690</name>
</gene>
<evidence type="ECO:0000259" key="5">
    <source>
        <dbReference type="PROSITE" id="PS50110"/>
    </source>
</evidence>
<dbReference type="GO" id="GO:0006355">
    <property type="term" value="P:regulation of DNA-templated transcription"/>
    <property type="evidence" value="ECO:0007669"/>
    <property type="project" value="InterPro"/>
</dbReference>
<evidence type="ECO:0000256" key="1">
    <source>
        <dbReference type="ARBA" id="ARBA00022741"/>
    </source>
</evidence>
<feature type="modified residue" description="4-aspartylphosphate" evidence="4">
    <location>
        <position position="52"/>
    </location>
</feature>
<dbReference type="EMBL" id="LJUO01000070">
    <property type="protein sequence ID" value="KPK71123.1"/>
    <property type="molecule type" value="Genomic_DNA"/>
</dbReference>
<dbReference type="InterPro" id="IPR025662">
    <property type="entry name" value="Sigma_54_int_dom_ATP-bd_1"/>
</dbReference>
<evidence type="ECO:0000256" key="4">
    <source>
        <dbReference type="PROSITE-ProRule" id="PRU00169"/>
    </source>
</evidence>
<dbReference type="GO" id="GO:0005524">
    <property type="term" value="F:ATP binding"/>
    <property type="evidence" value="ECO:0007669"/>
    <property type="project" value="UniProtKB-KW"/>
</dbReference>
<dbReference type="AlphaFoldDB" id="A0A0S8GDD1"/>
<keyword evidence="4" id="KW-0597">Phosphoprotein</keyword>
<name>A0A0S8GDD1_UNCW3</name>
<dbReference type="InterPro" id="IPR002078">
    <property type="entry name" value="Sigma_54_int"/>
</dbReference>
<comment type="caution">
    <text evidence="6">The sequence shown here is derived from an EMBL/GenBank/DDBJ whole genome shotgun (WGS) entry which is preliminary data.</text>
</comment>